<keyword evidence="2" id="KW-1003">Cell membrane</keyword>
<keyword evidence="1" id="KW-0813">Transport</keyword>
<evidence type="ECO:0000313" key="11">
    <source>
        <dbReference type="EMBL" id="GGD31557.1"/>
    </source>
</evidence>
<dbReference type="SUPFAM" id="SSF52540">
    <property type="entry name" value="P-loop containing nucleoside triphosphate hydrolases"/>
    <property type="match status" value="1"/>
</dbReference>
<keyword evidence="5 11" id="KW-0067">ATP-binding</keyword>
<keyword evidence="12" id="KW-1185">Reference proteome</keyword>
<evidence type="ECO:0000256" key="5">
    <source>
        <dbReference type="ARBA" id="ARBA00022840"/>
    </source>
</evidence>
<protein>
    <recommendedName>
        <fullName evidence="9">ABC-type quaternary amine transporter</fullName>
        <ecNumber evidence="9">7.6.2.9</ecNumber>
    </recommendedName>
</protein>
<dbReference type="SMART" id="SM00382">
    <property type="entry name" value="AAA"/>
    <property type="match status" value="1"/>
</dbReference>
<dbReference type="InterPro" id="IPR017871">
    <property type="entry name" value="ABC_transporter-like_CS"/>
</dbReference>
<dbReference type="Pfam" id="PF08402">
    <property type="entry name" value="TOBE_2"/>
    <property type="match status" value="1"/>
</dbReference>
<dbReference type="PANTHER" id="PTHR42781:SF4">
    <property type="entry name" value="SPERMIDINE_PUTRESCINE IMPORT ATP-BINDING PROTEIN POTA"/>
    <property type="match status" value="1"/>
</dbReference>
<keyword evidence="6" id="KW-0408">Iron</keyword>
<comment type="caution">
    <text evidence="11">The sequence shown here is derived from an EMBL/GenBank/DDBJ whole genome shotgun (WGS) entry which is preliminary data.</text>
</comment>
<dbReference type="SUPFAM" id="SSF50331">
    <property type="entry name" value="MOP-like"/>
    <property type="match status" value="1"/>
</dbReference>
<dbReference type="InterPro" id="IPR013611">
    <property type="entry name" value="Transp-assoc_OB_typ2"/>
</dbReference>
<keyword evidence="8" id="KW-0472">Membrane</keyword>
<gene>
    <name evidence="11" type="ORF">GCM10010915_09830</name>
</gene>
<keyword evidence="7" id="KW-0406">Ion transport</keyword>
<dbReference type="GO" id="GO:0043190">
    <property type="term" value="C:ATP-binding cassette (ABC) transporter complex"/>
    <property type="evidence" value="ECO:0007669"/>
    <property type="project" value="InterPro"/>
</dbReference>
<dbReference type="Pfam" id="PF00005">
    <property type="entry name" value="ABC_tran"/>
    <property type="match status" value="1"/>
</dbReference>
<name>A0A916Y5E8_9MICO</name>
<organism evidence="11 12">
    <name type="scientific">Microbacterium faecale</name>
    <dbReference type="NCBI Taxonomy" id="1804630"/>
    <lineage>
        <taxon>Bacteria</taxon>
        <taxon>Bacillati</taxon>
        <taxon>Actinomycetota</taxon>
        <taxon>Actinomycetes</taxon>
        <taxon>Micrococcales</taxon>
        <taxon>Microbacteriaceae</taxon>
        <taxon>Microbacterium</taxon>
    </lineage>
</organism>
<evidence type="ECO:0000256" key="6">
    <source>
        <dbReference type="ARBA" id="ARBA00023004"/>
    </source>
</evidence>
<proteinExistence type="predicted"/>
<reference evidence="11" key="2">
    <citation type="submission" date="2020-09" db="EMBL/GenBank/DDBJ databases">
        <authorList>
            <person name="Sun Q."/>
            <person name="Zhou Y."/>
        </authorList>
    </citation>
    <scope>NUCLEOTIDE SEQUENCE</scope>
    <source>
        <strain evidence="11">CGMCC 1.15152</strain>
    </source>
</reference>
<keyword evidence="3" id="KW-0410">Iron transport</keyword>
<feature type="domain" description="ABC transporter" evidence="10">
    <location>
        <begin position="4"/>
        <end position="240"/>
    </location>
</feature>
<evidence type="ECO:0000313" key="12">
    <source>
        <dbReference type="Proteomes" id="UP000633205"/>
    </source>
</evidence>
<dbReference type="EMBL" id="BMHO01000001">
    <property type="protein sequence ID" value="GGD31557.1"/>
    <property type="molecule type" value="Genomic_DNA"/>
</dbReference>
<dbReference type="FunFam" id="3.40.50.300:FF:000425">
    <property type="entry name" value="Probable ABC transporter, ATP-binding subunit"/>
    <property type="match status" value="1"/>
</dbReference>
<sequence>MSSVSFENVSFSYSDAVGAGGLHDVTLHLGESGITAILGASGSGKTTMLRLIAGFIRPSHGTIKLDDRVVAGPRYVPPQKRNLAVVFQSYALWPHLTVAQNVALPLKAKNLGKRERETRILETLEITGLGELADRLPAQLSGGQQQRVALARSIALRPGLILFDEPLSNLDAALRGRLRTQLQELQRSTGIAFVYVTHDRDEAMSLADHLIVLENGSLLCSGEPRALYAAPPTRSAAEILSHWAAELPGVAVEGGKAAGVLLEGTSRTLTLSPRQCPKPLVVGEHVTVLVRNQGLRIAGTPDDQSLEGTVERDEFVDGDVKLWVRLESGHLVTVMDAGSTSGQKGTKVAVAIDDDHVVAYPGDDTTYTPNTASLARV</sequence>
<evidence type="ECO:0000256" key="8">
    <source>
        <dbReference type="ARBA" id="ARBA00023136"/>
    </source>
</evidence>
<dbReference type="GO" id="GO:0005524">
    <property type="term" value="F:ATP binding"/>
    <property type="evidence" value="ECO:0007669"/>
    <property type="project" value="UniProtKB-KW"/>
</dbReference>
<evidence type="ECO:0000256" key="9">
    <source>
        <dbReference type="ARBA" id="ARBA00066388"/>
    </source>
</evidence>
<dbReference type="Gene3D" id="3.40.50.300">
    <property type="entry name" value="P-loop containing nucleotide triphosphate hydrolases"/>
    <property type="match status" value="1"/>
</dbReference>
<dbReference type="PANTHER" id="PTHR42781">
    <property type="entry name" value="SPERMIDINE/PUTRESCINE IMPORT ATP-BINDING PROTEIN POTA"/>
    <property type="match status" value="1"/>
</dbReference>
<evidence type="ECO:0000256" key="7">
    <source>
        <dbReference type="ARBA" id="ARBA00023065"/>
    </source>
</evidence>
<dbReference type="InterPro" id="IPR050093">
    <property type="entry name" value="ABC_SmlMolc_Importer"/>
</dbReference>
<dbReference type="Proteomes" id="UP000633205">
    <property type="component" value="Unassembled WGS sequence"/>
</dbReference>
<dbReference type="GO" id="GO:0015408">
    <property type="term" value="F:ABC-type ferric iron transporter activity"/>
    <property type="evidence" value="ECO:0007669"/>
    <property type="project" value="InterPro"/>
</dbReference>
<dbReference type="InterPro" id="IPR003439">
    <property type="entry name" value="ABC_transporter-like_ATP-bd"/>
</dbReference>
<evidence type="ECO:0000256" key="1">
    <source>
        <dbReference type="ARBA" id="ARBA00022448"/>
    </source>
</evidence>
<dbReference type="PROSITE" id="PS50893">
    <property type="entry name" value="ABC_TRANSPORTER_2"/>
    <property type="match status" value="1"/>
</dbReference>
<accession>A0A916Y5E8</accession>
<dbReference type="GO" id="GO:0016887">
    <property type="term" value="F:ATP hydrolysis activity"/>
    <property type="evidence" value="ECO:0007669"/>
    <property type="project" value="InterPro"/>
</dbReference>
<dbReference type="CDD" id="cd03259">
    <property type="entry name" value="ABC_Carb_Solutes_like"/>
    <property type="match status" value="1"/>
</dbReference>
<dbReference type="InterPro" id="IPR015853">
    <property type="entry name" value="ABC_transpr_FbpC"/>
</dbReference>
<dbReference type="EC" id="7.6.2.9" evidence="9"/>
<keyword evidence="4" id="KW-0547">Nucleotide-binding</keyword>
<dbReference type="PROSITE" id="PS00211">
    <property type="entry name" value="ABC_TRANSPORTER_1"/>
    <property type="match status" value="1"/>
</dbReference>
<evidence type="ECO:0000256" key="4">
    <source>
        <dbReference type="ARBA" id="ARBA00022741"/>
    </source>
</evidence>
<evidence type="ECO:0000256" key="3">
    <source>
        <dbReference type="ARBA" id="ARBA00022496"/>
    </source>
</evidence>
<evidence type="ECO:0000259" key="10">
    <source>
        <dbReference type="PROSITE" id="PS50893"/>
    </source>
</evidence>
<dbReference type="AlphaFoldDB" id="A0A916Y5E8"/>
<dbReference type="InterPro" id="IPR008995">
    <property type="entry name" value="Mo/tungstate-bd_C_term_dom"/>
</dbReference>
<dbReference type="InterPro" id="IPR027417">
    <property type="entry name" value="P-loop_NTPase"/>
</dbReference>
<dbReference type="GO" id="GO:0015418">
    <property type="term" value="F:ABC-type quaternary ammonium compound transporting activity"/>
    <property type="evidence" value="ECO:0007669"/>
    <property type="project" value="UniProtKB-EC"/>
</dbReference>
<reference evidence="11" key="1">
    <citation type="journal article" date="2014" name="Int. J. Syst. Evol. Microbiol.">
        <title>Complete genome sequence of Corynebacterium casei LMG S-19264T (=DSM 44701T), isolated from a smear-ripened cheese.</title>
        <authorList>
            <consortium name="US DOE Joint Genome Institute (JGI-PGF)"/>
            <person name="Walter F."/>
            <person name="Albersmeier A."/>
            <person name="Kalinowski J."/>
            <person name="Ruckert C."/>
        </authorList>
    </citation>
    <scope>NUCLEOTIDE SEQUENCE</scope>
    <source>
        <strain evidence="11">CGMCC 1.15152</strain>
    </source>
</reference>
<evidence type="ECO:0000256" key="2">
    <source>
        <dbReference type="ARBA" id="ARBA00022475"/>
    </source>
</evidence>
<dbReference type="RefSeq" id="WP_188711167.1">
    <property type="nucleotide sequence ID" value="NZ_BMHO01000001.1"/>
</dbReference>
<dbReference type="InterPro" id="IPR003593">
    <property type="entry name" value="AAA+_ATPase"/>
</dbReference>